<comment type="similarity">
    <text evidence="1">Belongs to the 'GDSL' lipolytic enzyme family.</text>
</comment>
<gene>
    <name evidence="7" type="primary">LOC120263014</name>
</gene>
<evidence type="ECO:0000256" key="3">
    <source>
        <dbReference type="ARBA" id="ARBA00022801"/>
    </source>
</evidence>
<dbReference type="GO" id="GO:0016788">
    <property type="term" value="F:hydrolase activity, acting on ester bonds"/>
    <property type="evidence" value="ECO:0007669"/>
    <property type="project" value="InterPro"/>
</dbReference>
<accession>A0AB40BHK3</accession>
<dbReference type="InterPro" id="IPR036514">
    <property type="entry name" value="SGNH_hydro_sf"/>
</dbReference>
<keyword evidence="3" id="KW-0378">Hydrolase</keyword>
<dbReference type="PANTHER" id="PTHR22835:SF275">
    <property type="entry name" value="OS01G0331100 PROTEIN"/>
    <property type="match status" value="1"/>
</dbReference>
<name>A0AB40BHK3_DIOCR</name>
<evidence type="ECO:0000256" key="4">
    <source>
        <dbReference type="ARBA" id="ARBA00023180"/>
    </source>
</evidence>
<dbReference type="InterPro" id="IPR001087">
    <property type="entry name" value="GDSL"/>
</dbReference>
<dbReference type="Gene3D" id="3.40.50.1110">
    <property type="entry name" value="SGNH hydrolase"/>
    <property type="match status" value="1"/>
</dbReference>
<proteinExistence type="inferred from homology"/>
<dbReference type="Proteomes" id="UP001515500">
    <property type="component" value="Chromosome 6"/>
</dbReference>
<evidence type="ECO:0000256" key="1">
    <source>
        <dbReference type="ARBA" id="ARBA00008668"/>
    </source>
</evidence>
<keyword evidence="2 5" id="KW-0732">Signal</keyword>
<evidence type="ECO:0000313" key="6">
    <source>
        <dbReference type="Proteomes" id="UP001515500"/>
    </source>
</evidence>
<feature type="chain" id="PRO_5044294930" evidence="5">
    <location>
        <begin position="22"/>
        <end position="379"/>
    </location>
</feature>
<dbReference type="AlphaFoldDB" id="A0AB40BHK3"/>
<reference evidence="7" key="1">
    <citation type="submission" date="2025-08" db="UniProtKB">
        <authorList>
            <consortium name="RefSeq"/>
        </authorList>
    </citation>
    <scope>IDENTIFICATION</scope>
</reference>
<keyword evidence="4" id="KW-0325">Glycoprotein</keyword>
<keyword evidence="6" id="KW-1185">Reference proteome</keyword>
<feature type="signal peptide" evidence="5">
    <location>
        <begin position="1"/>
        <end position="21"/>
    </location>
</feature>
<dbReference type="CDD" id="cd01837">
    <property type="entry name" value="SGNH_plant_lipase_like"/>
    <property type="match status" value="1"/>
</dbReference>
<dbReference type="PANTHER" id="PTHR22835">
    <property type="entry name" value="ZINC FINGER FYVE DOMAIN CONTAINING PROTEIN"/>
    <property type="match status" value="1"/>
</dbReference>
<evidence type="ECO:0000256" key="5">
    <source>
        <dbReference type="SAM" id="SignalP"/>
    </source>
</evidence>
<dbReference type="SUPFAM" id="SSF52266">
    <property type="entry name" value="SGNH hydrolase"/>
    <property type="match status" value="1"/>
</dbReference>
<organism evidence="6 7">
    <name type="scientific">Dioscorea cayennensis subsp. rotundata</name>
    <name type="common">White Guinea yam</name>
    <name type="synonym">Dioscorea rotundata</name>
    <dbReference type="NCBI Taxonomy" id="55577"/>
    <lineage>
        <taxon>Eukaryota</taxon>
        <taxon>Viridiplantae</taxon>
        <taxon>Streptophyta</taxon>
        <taxon>Embryophyta</taxon>
        <taxon>Tracheophyta</taxon>
        <taxon>Spermatophyta</taxon>
        <taxon>Magnoliopsida</taxon>
        <taxon>Liliopsida</taxon>
        <taxon>Dioscoreales</taxon>
        <taxon>Dioscoreaceae</taxon>
        <taxon>Dioscorea</taxon>
    </lineage>
</organism>
<dbReference type="Pfam" id="PF00657">
    <property type="entry name" value="Lipase_GDSL"/>
    <property type="match status" value="1"/>
</dbReference>
<dbReference type="InterPro" id="IPR035669">
    <property type="entry name" value="SGNH_plant_lipase-like"/>
</dbReference>
<evidence type="ECO:0000256" key="2">
    <source>
        <dbReference type="ARBA" id="ARBA00022729"/>
    </source>
</evidence>
<dbReference type="GeneID" id="120263014"/>
<dbReference type="RefSeq" id="XP_039126872.1">
    <property type="nucleotide sequence ID" value="XM_039270938.1"/>
</dbReference>
<evidence type="ECO:0000313" key="7">
    <source>
        <dbReference type="RefSeq" id="XP_039126872.1"/>
    </source>
</evidence>
<sequence length="379" mass="41184">MNINVVLALLVLLLFSPSSSSSSSSSSSFTTNYGVKNGSGYCEEGGKVIFNFGDSNSDTGGLFAGLGIYIPLPEGRVFFRQSTGRLCDGRLIIDFLCESLNRSYLSAYMEALGSDFSNGANFAISGSSTLPRNTPFNLYIQIHQFIHFKSKSLQLIAQGSKGLVDEHGFQNALYTIDIGQNDLAGAFSSNKTYDEVIERIPLILSEIESAIKTLYDNGAKNFWVHNTGPLGCLPQKLALPRKDDSDIDQYGCLKTLNNAAREFNCRLSALCDNLSSNLNNVTIVYNDIFSIKYDLVANYTKYGFASPVMACCGLGGPPYNYDLNNQCGSSTAQACADGSKYISWDGVHYTEAANAIVAAKILSTDYSKPALKFDYFCNA</sequence>
<protein>
    <submittedName>
        <fullName evidence="7">LOW QUALITY PROTEIN: GDSL esterase/lipase LIP-4-like</fullName>
    </submittedName>
</protein>